<dbReference type="CDD" id="cd00761">
    <property type="entry name" value="Glyco_tranf_GTA_type"/>
    <property type="match status" value="1"/>
</dbReference>
<reference evidence="2 3" key="1">
    <citation type="submission" date="2019-12" db="EMBL/GenBank/DDBJ databases">
        <title>Sporaefaciens musculi gen. nov., sp. nov., a novel bacterium isolated from the caecum of an obese mouse.</title>
        <authorList>
            <person name="Rasmussen T.S."/>
            <person name="Streidl T."/>
            <person name="Hitch T.C.A."/>
            <person name="Wortmann E."/>
            <person name="Deptula P."/>
            <person name="Hansen M."/>
            <person name="Nielsen D.S."/>
            <person name="Clavel T."/>
            <person name="Vogensen F.K."/>
        </authorList>
    </citation>
    <scope>NUCLEOTIDE SEQUENCE [LARGE SCALE GENOMIC DNA]</scope>
    <source>
        <strain evidence="2 3">WCA-9-b2</strain>
    </source>
</reference>
<organism evidence="2 3">
    <name type="scientific">Sporofaciens musculi</name>
    <dbReference type="NCBI Taxonomy" id="2681861"/>
    <lineage>
        <taxon>Bacteria</taxon>
        <taxon>Bacillati</taxon>
        <taxon>Bacillota</taxon>
        <taxon>Clostridia</taxon>
        <taxon>Lachnospirales</taxon>
        <taxon>Lachnospiraceae</taxon>
        <taxon>Sporofaciens</taxon>
    </lineage>
</organism>
<dbReference type="Pfam" id="PF00535">
    <property type="entry name" value="Glycos_transf_2"/>
    <property type="match status" value="1"/>
</dbReference>
<dbReference type="PANTHER" id="PTHR22916">
    <property type="entry name" value="GLYCOSYLTRANSFERASE"/>
    <property type="match status" value="1"/>
</dbReference>
<sequence>MKQEGESMVPLSVIIPVYNTEKYLSKCLDSIINQTMRELEIICVDDGSTDSSFKILKEYADRDKRIHIVRKENGGLVSARKAGVKEASGRYIGYVDSDDWIEPQMYERLYEWAVKEHADMVSSGYLLEGNYISVHYDGIPEGLYEGNEMDYLRENAIYHSREKVVGIQGSLCCKIFLAEKFKEVQMNIPNEVSMSEDKLCILSYILTCDRISIRKEAFYHYIIRQESMVHTPDPHYLTKVNAVYHYFISLYRHPDFTQTMRLQAELYITEMLYKGINSRMGFLNKNLLWIDPLWMEEIPENSKVLLYGAGELGEKYYQQIMHNEKLDFAGCIDYGYERMRGCSFEVTPPEEWTEIEFDVVVITIKNSVKAQEISSGLCQMGIKPSKIYYFEQKELFWRFAEADGILG</sequence>
<feature type="domain" description="Glycosyltransferase 2-like" evidence="1">
    <location>
        <begin position="12"/>
        <end position="123"/>
    </location>
</feature>
<gene>
    <name evidence="2" type="ORF">GN277_06275</name>
</gene>
<evidence type="ECO:0000313" key="3">
    <source>
        <dbReference type="Proteomes" id="UP000460412"/>
    </source>
</evidence>
<dbReference type="InterPro" id="IPR001173">
    <property type="entry name" value="Glyco_trans_2-like"/>
</dbReference>
<keyword evidence="3" id="KW-1185">Reference proteome</keyword>
<dbReference type="Gene3D" id="3.90.550.10">
    <property type="entry name" value="Spore Coat Polysaccharide Biosynthesis Protein SpsA, Chain A"/>
    <property type="match status" value="1"/>
</dbReference>
<keyword evidence="2" id="KW-0808">Transferase</keyword>
<name>A0A7X3MEK5_9FIRM</name>
<dbReference type="SUPFAM" id="SSF53448">
    <property type="entry name" value="Nucleotide-diphospho-sugar transferases"/>
    <property type="match status" value="1"/>
</dbReference>
<dbReference type="GO" id="GO:0016758">
    <property type="term" value="F:hexosyltransferase activity"/>
    <property type="evidence" value="ECO:0007669"/>
    <property type="project" value="UniProtKB-ARBA"/>
</dbReference>
<dbReference type="RefSeq" id="WP_159750316.1">
    <property type="nucleotide sequence ID" value="NZ_WUQX01000001.1"/>
</dbReference>
<accession>A0A7X3MEK5</accession>
<dbReference type="Proteomes" id="UP000460412">
    <property type="component" value="Unassembled WGS sequence"/>
</dbReference>
<dbReference type="PANTHER" id="PTHR22916:SF3">
    <property type="entry name" value="UDP-GLCNAC:BETAGAL BETA-1,3-N-ACETYLGLUCOSAMINYLTRANSFERASE-LIKE PROTEIN 1"/>
    <property type="match status" value="1"/>
</dbReference>
<dbReference type="AlphaFoldDB" id="A0A7X3MEK5"/>
<dbReference type="Gene3D" id="3.40.50.720">
    <property type="entry name" value="NAD(P)-binding Rossmann-like Domain"/>
    <property type="match status" value="1"/>
</dbReference>
<comment type="caution">
    <text evidence="2">The sequence shown here is derived from an EMBL/GenBank/DDBJ whole genome shotgun (WGS) entry which is preliminary data.</text>
</comment>
<dbReference type="EMBL" id="WUQX01000001">
    <property type="protein sequence ID" value="MXP74999.1"/>
    <property type="molecule type" value="Genomic_DNA"/>
</dbReference>
<dbReference type="InterPro" id="IPR029044">
    <property type="entry name" value="Nucleotide-diphossugar_trans"/>
</dbReference>
<protein>
    <submittedName>
        <fullName evidence="2">Glycosyltransferase</fullName>
    </submittedName>
</protein>
<evidence type="ECO:0000259" key="1">
    <source>
        <dbReference type="Pfam" id="PF00535"/>
    </source>
</evidence>
<proteinExistence type="predicted"/>
<evidence type="ECO:0000313" key="2">
    <source>
        <dbReference type="EMBL" id="MXP74999.1"/>
    </source>
</evidence>